<gene>
    <name evidence="2" type="ORF">GA_TR1691_c0_g1_i1_g.5153</name>
</gene>
<dbReference type="EMBL" id="GEVI01017989">
    <property type="protein sequence ID" value="JAU14331.1"/>
    <property type="molecule type" value="Transcribed_RNA"/>
</dbReference>
<evidence type="ECO:0000313" key="2">
    <source>
        <dbReference type="EMBL" id="JAU14331.1"/>
    </source>
</evidence>
<sequence length="78" mass="9300">MLKEVDFIFLRFVCRVFQMHGTVLVLFLLQFELNYPDEFITGIQGSSSVVARYNTLHNYCEDAFSRQHRGEHLRFLVR</sequence>
<keyword evidence="1" id="KW-0472">Membrane</keyword>
<keyword evidence="1" id="KW-0812">Transmembrane</keyword>
<reference evidence="2" key="1">
    <citation type="submission" date="2016-07" db="EMBL/GenBank/DDBJ databases">
        <title>De novo transcriptome assembly of four accessions of the metal hyperaccumulator plant Noccaea caerulescens.</title>
        <authorList>
            <person name="Blande D."/>
            <person name="Halimaa P."/>
            <person name="Tervahauta A.I."/>
            <person name="Aarts M.G."/>
            <person name="Karenlampi S.O."/>
        </authorList>
    </citation>
    <scope>NUCLEOTIDE SEQUENCE</scope>
</reference>
<organism evidence="2">
    <name type="scientific">Noccaea caerulescens</name>
    <name type="common">Alpine penny-cress</name>
    <name type="synonym">Thlaspi caerulescens</name>
    <dbReference type="NCBI Taxonomy" id="107243"/>
    <lineage>
        <taxon>Eukaryota</taxon>
        <taxon>Viridiplantae</taxon>
        <taxon>Streptophyta</taxon>
        <taxon>Embryophyta</taxon>
        <taxon>Tracheophyta</taxon>
        <taxon>Spermatophyta</taxon>
        <taxon>Magnoliopsida</taxon>
        <taxon>eudicotyledons</taxon>
        <taxon>Gunneridae</taxon>
        <taxon>Pentapetalae</taxon>
        <taxon>rosids</taxon>
        <taxon>malvids</taxon>
        <taxon>Brassicales</taxon>
        <taxon>Brassicaceae</taxon>
        <taxon>Coluteocarpeae</taxon>
        <taxon>Noccaea</taxon>
    </lineage>
</organism>
<keyword evidence="1" id="KW-1133">Transmembrane helix</keyword>
<proteinExistence type="predicted"/>
<protein>
    <submittedName>
        <fullName evidence="2">Uncharacterized protein</fullName>
    </submittedName>
</protein>
<evidence type="ECO:0000256" key="1">
    <source>
        <dbReference type="SAM" id="Phobius"/>
    </source>
</evidence>
<dbReference type="AlphaFoldDB" id="A0A1J3D2K5"/>
<feature type="transmembrane region" description="Helical" evidence="1">
    <location>
        <begin position="12"/>
        <end position="31"/>
    </location>
</feature>
<name>A0A1J3D2K5_NOCCA</name>
<accession>A0A1J3D2K5</accession>